<keyword evidence="3" id="KW-1185">Reference proteome</keyword>
<dbReference type="AlphaFoldDB" id="A0A498QQQ5"/>
<protein>
    <submittedName>
        <fullName evidence="2">Uncharacterized protein</fullName>
    </submittedName>
</protein>
<organism evidence="2 3">
    <name type="scientific">Mycobacterium pseudokansasii</name>
    <dbReference type="NCBI Taxonomy" id="2341080"/>
    <lineage>
        <taxon>Bacteria</taxon>
        <taxon>Bacillati</taxon>
        <taxon>Actinomycetota</taxon>
        <taxon>Actinomycetes</taxon>
        <taxon>Mycobacteriales</taxon>
        <taxon>Mycobacteriaceae</taxon>
        <taxon>Mycobacterium</taxon>
    </lineage>
</organism>
<feature type="compositionally biased region" description="Basic and acidic residues" evidence="1">
    <location>
        <begin position="69"/>
        <end position="101"/>
    </location>
</feature>
<proteinExistence type="predicted"/>
<dbReference type="EMBL" id="UPHU01000001">
    <property type="protein sequence ID" value="VBA48894.1"/>
    <property type="molecule type" value="Genomic_DNA"/>
</dbReference>
<reference evidence="2 3" key="1">
    <citation type="submission" date="2018-09" db="EMBL/GenBank/DDBJ databases">
        <authorList>
            <person name="Tagini F."/>
        </authorList>
    </citation>
    <scope>NUCLEOTIDE SEQUENCE [LARGE SCALE GENOMIC DNA]</scope>
    <source>
        <strain evidence="2 3">MK142</strain>
    </source>
</reference>
<dbReference type="Proteomes" id="UP000268285">
    <property type="component" value="Unassembled WGS sequence"/>
</dbReference>
<gene>
    <name evidence="2" type="ORF">LAUMK142_01603</name>
</gene>
<name>A0A498QQQ5_9MYCO</name>
<evidence type="ECO:0000313" key="2">
    <source>
        <dbReference type="EMBL" id="VBA48894.1"/>
    </source>
</evidence>
<accession>A0A498QQQ5</accession>
<feature type="region of interest" description="Disordered" evidence="1">
    <location>
        <begin position="42"/>
        <end position="101"/>
    </location>
</feature>
<feature type="compositionally biased region" description="Pro residues" evidence="1">
    <location>
        <begin position="53"/>
        <end position="63"/>
    </location>
</feature>
<evidence type="ECO:0000256" key="1">
    <source>
        <dbReference type="SAM" id="MobiDB-lite"/>
    </source>
</evidence>
<sequence length="101" mass="11226">MLPTLRVPAATLLGSETSGSAHVAPVQEPYVVQADPSAAEFSAQNWDNRLVPTEPPSPRPTAPKPRLHVTAEDLERFGDEEQVRSAWDESRLRDEQPPHHR</sequence>
<evidence type="ECO:0000313" key="3">
    <source>
        <dbReference type="Proteomes" id="UP000268285"/>
    </source>
</evidence>